<protein>
    <recommendedName>
        <fullName evidence="10">Site-specific integrase</fullName>
    </recommendedName>
</protein>
<comment type="caution">
    <text evidence="8">The sequence shown here is derived from an EMBL/GenBank/DDBJ whole genome shotgun (WGS) entry which is preliminary data.</text>
</comment>
<evidence type="ECO:0000313" key="9">
    <source>
        <dbReference type="Proteomes" id="UP000246722"/>
    </source>
</evidence>
<name>A0A317ZV28_9MICO</name>
<evidence type="ECO:0000256" key="2">
    <source>
        <dbReference type="ARBA" id="ARBA00022908"/>
    </source>
</evidence>
<evidence type="ECO:0000256" key="4">
    <source>
        <dbReference type="ARBA" id="ARBA00023172"/>
    </source>
</evidence>
<gene>
    <name evidence="8" type="ORF">CTB96_18205</name>
</gene>
<dbReference type="SUPFAM" id="SSF56349">
    <property type="entry name" value="DNA breaking-rejoining enzymes"/>
    <property type="match status" value="1"/>
</dbReference>
<comment type="similarity">
    <text evidence="1">Belongs to the 'phage' integrase family.</text>
</comment>
<evidence type="ECO:0000313" key="8">
    <source>
        <dbReference type="EMBL" id="PXA68524.1"/>
    </source>
</evidence>
<dbReference type="InterPro" id="IPR011010">
    <property type="entry name" value="DNA_brk_join_enz"/>
</dbReference>
<sequence>MAHVREVERKTGIAYEVRWRSGSAFKQRSFKVKREAERFALKVENDLADGTSTEPLVKNSKTLGDVVAASLAASKPALKPLSYRSSESVYRNHVLPEFGHRRISTITRAEVQTWIVALSGKGLAPATVHHCYVGLRKAFKFAADDRLITYNPCDGVRLPKAHTADAFAPAFLTAADVERVSAAMDASAPGGLLVRFAAFTGLRAGELMGLRVGDVDLAAGHIRVRQTLHKIAGEWVVGTPKSRRSTRDVPLMHSGLIAELRKYKMMHPHSGDSAALFWPGRAVGTHAVDFLRVLDVGSFRRNYFRPALRAVGLPEMRVHDLRHTAASLWLAAGFKPYEVSRWLGHASVTTTDSIYAHLYPSDYTEHVTRFDAYVRDSTSA</sequence>
<dbReference type="GO" id="GO:0015074">
    <property type="term" value="P:DNA integration"/>
    <property type="evidence" value="ECO:0007669"/>
    <property type="project" value="UniProtKB-KW"/>
</dbReference>
<dbReference type="Pfam" id="PF14659">
    <property type="entry name" value="Phage_int_SAM_3"/>
    <property type="match status" value="1"/>
</dbReference>
<feature type="domain" description="Tyr recombinase" evidence="6">
    <location>
        <begin position="167"/>
        <end position="368"/>
    </location>
</feature>
<proteinExistence type="inferred from homology"/>
<evidence type="ECO:0000259" key="6">
    <source>
        <dbReference type="PROSITE" id="PS51898"/>
    </source>
</evidence>
<dbReference type="EMBL" id="QHLY01000012">
    <property type="protein sequence ID" value="PXA68524.1"/>
    <property type="molecule type" value="Genomic_DNA"/>
</dbReference>
<dbReference type="InterPro" id="IPR004107">
    <property type="entry name" value="Integrase_SAM-like_N"/>
</dbReference>
<dbReference type="Pfam" id="PF00589">
    <property type="entry name" value="Phage_integrase"/>
    <property type="match status" value="1"/>
</dbReference>
<reference evidence="8 9" key="1">
    <citation type="submission" date="2018-05" db="EMBL/GenBank/DDBJ databases">
        <title>Genetic diversity of glacier-inhabiting Cryobacterium bacteria in China and description of Cryobacterium mengkeensis sp. nov. and Arthrobacter glacialis sp. nov.</title>
        <authorList>
            <person name="Liu Q."/>
            <person name="Xin Y.-H."/>
        </authorList>
    </citation>
    <scope>NUCLEOTIDE SEQUENCE [LARGE SCALE GENOMIC DNA]</scope>
    <source>
        <strain evidence="8 9">SK-1</strain>
    </source>
</reference>
<accession>A0A317ZV28</accession>
<evidence type="ECO:0008006" key="10">
    <source>
        <dbReference type="Google" id="ProtNLM"/>
    </source>
</evidence>
<evidence type="ECO:0000256" key="5">
    <source>
        <dbReference type="PROSITE-ProRule" id="PRU01248"/>
    </source>
</evidence>
<dbReference type="Proteomes" id="UP000246722">
    <property type="component" value="Unassembled WGS sequence"/>
</dbReference>
<dbReference type="InterPro" id="IPR002104">
    <property type="entry name" value="Integrase_catalytic"/>
</dbReference>
<dbReference type="PANTHER" id="PTHR30349:SF64">
    <property type="entry name" value="PROPHAGE INTEGRASE INTD-RELATED"/>
    <property type="match status" value="1"/>
</dbReference>
<evidence type="ECO:0000256" key="1">
    <source>
        <dbReference type="ARBA" id="ARBA00008857"/>
    </source>
</evidence>
<feature type="domain" description="Core-binding (CB)" evidence="7">
    <location>
        <begin position="61"/>
        <end position="143"/>
    </location>
</feature>
<dbReference type="InterPro" id="IPR050090">
    <property type="entry name" value="Tyrosine_recombinase_XerCD"/>
</dbReference>
<dbReference type="InterPro" id="IPR013762">
    <property type="entry name" value="Integrase-like_cat_sf"/>
</dbReference>
<dbReference type="Gene3D" id="1.10.443.10">
    <property type="entry name" value="Intergrase catalytic core"/>
    <property type="match status" value="1"/>
</dbReference>
<keyword evidence="4" id="KW-0233">DNA recombination</keyword>
<dbReference type="AlphaFoldDB" id="A0A317ZV28"/>
<evidence type="ECO:0000259" key="7">
    <source>
        <dbReference type="PROSITE" id="PS51900"/>
    </source>
</evidence>
<dbReference type="OrthoDB" id="1822491at2"/>
<dbReference type="Gene3D" id="1.10.150.130">
    <property type="match status" value="1"/>
</dbReference>
<dbReference type="CDD" id="cd01189">
    <property type="entry name" value="INT_ICEBs1_C_like"/>
    <property type="match status" value="1"/>
</dbReference>
<dbReference type="PANTHER" id="PTHR30349">
    <property type="entry name" value="PHAGE INTEGRASE-RELATED"/>
    <property type="match status" value="1"/>
</dbReference>
<keyword evidence="3 5" id="KW-0238">DNA-binding</keyword>
<dbReference type="PROSITE" id="PS51898">
    <property type="entry name" value="TYR_RECOMBINASE"/>
    <property type="match status" value="1"/>
</dbReference>
<keyword evidence="2" id="KW-0229">DNA integration</keyword>
<organism evidence="8 9">
    <name type="scientific">Cryobacterium arcticum</name>
    <dbReference type="NCBI Taxonomy" id="670052"/>
    <lineage>
        <taxon>Bacteria</taxon>
        <taxon>Bacillati</taxon>
        <taxon>Actinomycetota</taxon>
        <taxon>Actinomycetes</taxon>
        <taxon>Micrococcales</taxon>
        <taxon>Microbacteriaceae</taxon>
        <taxon>Cryobacterium</taxon>
    </lineage>
</organism>
<keyword evidence="9" id="KW-1185">Reference proteome</keyword>
<dbReference type="GO" id="GO:0003677">
    <property type="term" value="F:DNA binding"/>
    <property type="evidence" value="ECO:0007669"/>
    <property type="project" value="UniProtKB-UniRule"/>
</dbReference>
<dbReference type="GO" id="GO:0006310">
    <property type="term" value="P:DNA recombination"/>
    <property type="evidence" value="ECO:0007669"/>
    <property type="project" value="UniProtKB-KW"/>
</dbReference>
<dbReference type="RefSeq" id="WP_110128190.1">
    <property type="nucleotide sequence ID" value="NZ_QHLY01000012.1"/>
</dbReference>
<dbReference type="PROSITE" id="PS51900">
    <property type="entry name" value="CB"/>
    <property type="match status" value="1"/>
</dbReference>
<dbReference type="InterPro" id="IPR010998">
    <property type="entry name" value="Integrase_recombinase_N"/>
</dbReference>
<dbReference type="InterPro" id="IPR044068">
    <property type="entry name" value="CB"/>
</dbReference>
<evidence type="ECO:0000256" key="3">
    <source>
        <dbReference type="ARBA" id="ARBA00023125"/>
    </source>
</evidence>